<dbReference type="InterPro" id="IPR018062">
    <property type="entry name" value="HTH_AraC-typ_CS"/>
</dbReference>
<dbReference type="InterPro" id="IPR054031">
    <property type="entry name" value="XylR_PBP1"/>
</dbReference>
<dbReference type="RefSeq" id="WP_148075442.1">
    <property type="nucleotide sequence ID" value="NZ_CP042913.1"/>
</dbReference>
<protein>
    <submittedName>
        <fullName evidence="5">Xylose operon regulatory protein</fullName>
    </submittedName>
</protein>
<dbReference type="GO" id="GO:0003700">
    <property type="term" value="F:DNA-binding transcription factor activity"/>
    <property type="evidence" value="ECO:0007669"/>
    <property type="project" value="InterPro"/>
</dbReference>
<evidence type="ECO:0000256" key="3">
    <source>
        <dbReference type="ARBA" id="ARBA00023163"/>
    </source>
</evidence>
<evidence type="ECO:0000256" key="1">
    <source>
        <dbReference type="ARBA" id="ARBA00023015"/>
    </source>
</evidence>
<dbReference type="AlphaFoldDB" id="A0A5B9QSP7"/>
<dbReference type="EMBL" id="CP042913">
    <property type="protein sequence ID" value="QEG37171.1"/>
    <property type="molecule type" value="Genomic_DNA"/>
</dbReference>
<dbReference type="Proteomes" id="UP000323917">
    <property type="component" value="Chromosome"/>
</dbReference>
<reference evidence="5 6" key="1">
    <citation type="submission" date="2019-08" db="EMBL/GenBank/DDBJ databases">
        <title>Deep-cultivation of Planctomycetes and their phenomic and genomic characterization uncovers novel biology.</title>
        <authorList>
            <person name="Wiegand S."/>
            <person name="Jogler M."/>
            <person name="Boedeker C."/>
            <person name="Pinto D."/>
            <person name="Vollmers J."/>
            <person name="Rivas-Marin E."/>
            <person name="Kohn T."/>
            <person name="Peeters S.H."/>
            <person name="Heuer A."/>
            <person name="Rast P."/>
            <person name="Oberbeckmann S."/>
            <person name="Bunk B."/>
            <person name="Jeske O."/>
            <person name="Meyerdierks A."/>
            <person name="Storesund J.E."/>
            <person name="Kallscheuer N."/>
            <person name="Luecker S."/>
            <person name="Lage O.M."/>
            <person name="Pohl T."/>
            <person name="Merkel B.J."/>
            <person name="Hornburger P."/>
            <person name="Mueller R.-W."/>
            <person name="Bruemmer F."/>
            <person name="Labrenz M."/>
            <person name="Spormann A.M."/>
            <person name="Op den Camp H."/>
            <person name="Overmann J."/>
            <person name="Amann R."/>
            <person name="Jetten M.S.M."/>
            <person name="Mascher T."/>
            <person name="Medema M.H."/>
            <person name="Devos D.P."/>
            <person name="Kaster A.-K."/>
            <person name="Ovreas L."/>
            <person name="Rohde M."/>
            <person name="Galperin M.Y."/>
            <person name="Jogler C."/>
        </authorList>
    </citation>
    <scope>NUCLEOTIDE SEQUENCE [LARGE SCALE GENOMIC DNA]</scope>
    <source>
        <strain evidence="5 6">Pr1d</strain>
    </source>
</reference>
<evidence type="ECO:0000259" key="4">
    <source>
        <dbReference type="PROSITE" id="PS01124"/>
    </source>
</evidence>
<keyword evidence="6" id="KW-1185">Reference proteome</keyword>
<evidence type="ECO:0000256" key="2">
    <source>
        <dbReference type="ARBA" id="ARBA00023125"/>
    </source>
</evidence>
<organism evidence="5 6">
    <name type="scientific">Bythopirellula goksoeyrii</name>
    <dbReference type="NCBI Taxonomy" id="1400387"/>
    <lineage>
        <taxon>Bacteria</taxon>
        <taxon>Pseudomonadati</taxon>
        <taxon>Planctomycetota</taxon>
        <taxon>Planctomycetia</taxon>
        <taxon>Pirellulales</taxon>
        <taxon>Lacipirellulaceae</taxon>
        <taxon>Bythopirellula</taxon>
    </lineage>
</organism>
<dbReference type="PROSITE" id="PS01124">
    <property type="entry name" value="HTH_ARAC_FAMILY_2"/>
    <property type="match status" value="1"/>
</dbReference>
<dbReference type="GO" id="GO:0000976">
    <property type="term" value="F:transcription cis-regulatory region binding"/>
    <property type="evidence" value="ECO:0007669"/>
    <property type="project" value="TreeGrafter"/>
</dbReference>
<keyword evidence="1" id="KW-0805">Transcription regulation</keyword>
<dbReference type="Pfam" id="PF22177">
    <property type="entry name" value="PBP1_XylR"/>
    <property type="match status" value="1"/>
</dbReference>
<proteinExistence type="predicted"/>
<dbReference type="PROSITE" id="PS00041">
    <property type="entry name" value="HTH_ARAC_FAMILY_1"/>
    <property type="match status" value="1"/>
</dbReference>
<dbReference type="InterPro" id="IPR028082">
    <property type="entry name" value="Peripla_BP_I"/>
</dbReference>
<sequence length="390" mass="43923">MPKSTKIRVLEVAVLVETDYSWGRSVVQGIADYSSKFGPWNLLTDPRDYSRRWSLPDRWRGDGIIARISTPLQLEEISETGLPTVNVDDVYPELPGMGQIRTNEAERAKMALSHFQGRGLKHFAYYAPPSNEYSKECEKAFVAELNEQNLTCHVYKPGYRVTRRIGRDEQHTRVHRWLSHLPRPVAIFTVDARRGRELTEICSMEGISVPDEVAILAAETDELICGLSTPPLSSVLVASQRIGYEAAAMLDAMLKGESPPAQPRLISPTCVIGKQSTDALAIDDVMITKAMRFIQAHAYKGIVVEDVLREVPVSRRFLELQFKKYFGRLPAEEIRRLRLERGKELLSQSDLSVEAIADACGYAGTTQFGVAFRKRFGQTPLAFRKQMHGR</sequence>
<keyword evidence="2" id="KW-0238">DNA-binding</keyword>
<dbReference type="SMART" id="SM00342">
    <property type="entry name" value="HTH_ARAC"/>
    <property type="match status" value="1"/>
</dbReference>
<dbReference type="PANTHER" id="PTHR30146">
    <property type="entry name" value="LACI-RELATED TRANSCRIPTIONAL REPRESSOR"/>
    <property type="match status" value="1"/>
</dbReference>
<dbReference type="InterPro" id="IPR046335">
    <property type="entry name" value="LacI/GalR-like_sensor"/>
</dbReference>
<dbReference type="Pfam" id="PF13377">
    <property type="entry name" value="Peripla_BP_3"/>
    <property type="match status" value="1"/>
</dbReference>
<dbReference type="PANTHER" id="PTHR30146:SF24">
    <property type="entry name" value="XYLOSE OPERON REGULATORY PROTEIN"/>
    <property type="match status" value="1"/>
</dbReference>
<dbReference type="InterPro" id="IPR018060">
    <property type="entry name" value="HTH_AraC"/>
</dbReference>
<dbReference type="SUPFAM" id="SSF53822">
    <property type="entry name" value="Periplasmic binding protein-like I"/>
    <property type="match status" value="1"/>
</dbReference>
<dbReference type="KEGG" id="bgok:Pr1d_45120"/>
<dbReference type="Gene3D" id="3.40.50.2300">
    <property type="match status" value="2"/>
</dbReference>
<evidence type="ECO:0000313" key="5">
    <source>
        <dbReference type="EMBL" id="QEG37171.1"/>
    </source>
</evidence>
<gene>
    <name evidence="5" type="primary">xylR_7</name>
    <name evidence="5" type="ORF">Pr1d_45120</name>
</gene>
<accession>A0A5B9QSP7</accession>
<feature type="domain" description="HTH araC/xylS-type" evidence="4">
    <location>
        <begin position="288"/>
        <end position="386"/>
    </location>
</feature>
<dbReference type="InterPro" id="IPR009057">
    <property type="entry name" value="Homeodomain-like_sf"/>
</dbReference>
<dbReference type="Pfam" id="PF12833">
    <property type="entry name" value="HTH_18"/>
    <property type="match status" value="1"/>
</dbReference>
<dbReference type="SUPFAM" id="SSF46689">
    <property type="entry name" value="Homeodomain-like"/>
    <property type="match status" value="1"/>
</dbReference>
<dbReference type="OrthoDB" id="345364at2"/>
<keyword evidence="3" id="KW-0804">Transcription</keyword>
<dbReference type="Gene3D" id="1.10.10.60">
    <property type="entry name" value="Homeodomain-like"/>
    <property type="match status" value="1"/>
</dbReference>
<name>A0A5B9QSP7_9BACT</name>
<evidence type="ECO:0000313" key="6">
    <source>
        <dbReference type="Proteomes" id="UP000323917"/>
    </source>
</evidence>
<dbReference type="CDD" id="cd01543">
    <property type="entry name" value="PBP1_XylR"/>
    <property type="match status" value="1"/>
</dbReference>